<keyword evidence="3" id="KW-1185">Reference proteome</keyword>
<evidence type="ECO:0000256" key="1">
    <source>
        <dbReference type="SAM" id="MobiDB-lite"/>
    </source>
</evidence>
<feature type="region of interest" description="Disordered" evidence="1">
    <location>
        <begin position="1"/>
        <end position="24"/>
    </location>
</feature>
<dbReference type="EMBL" id="JABSTU010000008">
    <property type="protein sequence ID" value="KAH8023297.1"/>
    <property type="molecule type" value="Genomic_DNA"/>
</dbReference>
<gene>
    <name evidence="2" type="ORF">HPB51_011740</name>
</gene>
<reference evidence="2" key="2">
    <citation type="submission" date="2021-09" db="EMBL/GenBank/DDBJ databases">
        <authorList>
            <person name="Jia N."/>
            <person name="Wang J."/>
            <person name="Shi W."/>
            <person name="Du L."/>
            <person name="Sun Y."/>
            <person name="Zhan W."/>
            <person name="Jiang J."/>
            <person name="Wang Q."/>
            <person name="Zhang B."/>
            <person name="Ji P."/>
            <person name="Sakyi L.B."/>
            <person name="Cui X."/>
            <person name="Yuan T."/>
            <person name="Jiang B."/>
            <person name="Yang W."/>
            <person name="Lam T.T.-Y."/>
            <person name="Chang Q."/>
            <person name="Ding S."/>
            <person name="Wang X."/>
            <person name="Zhu J."/>
            <person name="Ruan X."/>
            <person name="Zhao L."/>
            <person name="Wei J."/>
            <person name="Que T."/>
            <person name="Du C."/>
            <person name="Cheng J."/>
            <person name="Dai P."/>
            <person name="Han X."/>
            <person name="Huang E."/>
            <person name="Gao Y."/>
            <person name="Liu J."/>
            <person name="Shao H."/>
            <person name="Ye R."/>
            <person name="Li L."/>
            <person name="Wei W."/>
            <person name="Wang X."/>
            <person name="Wang C."/>
            <person name="Huo Q."/>
            <person name="Li W."/>
            <person name="Guo W."/>
            <person name="Chen H."/>
            <person name="Chen S."/>
            <person name="Zhou L."/>
            <person name="Zhou L."/>
            <person name="Ni X."/>
            <person name="Tian J."/>
            <person name="Zhou Y."/>
            <person name="Sheng Y."/>
            <person name="Liu T."/>
            <person name="Pan Y."/>
            <person name="Xia L."/>
            <person name="Li J."/>
            <person name="Zhao F."/>
            <person name="Cao W."/>
        </authorList>
    </citation>
    <scope>NUCLEOTIDE SEQUENCE</scope>
    <source>
        <strain evidence="2">Rmic-2018</strain>
        <tissue evidence="2">Larvae</tissue>
    </source>
</reference>
<name>A0A9J6DMP4_RHIMP</name>
<proteinExistence type="predicted"/>
<dbReference type="VEuPathDB" id="VectorBase:LOC119171723"/>
<sequence length="467" mass="49404">MPFFRLRSALSSSHRTGRRRKKDSLPATMTFKDFTRVDDDIVSCAEATDDEILRQVVPEPESGSDDDNDDRPQPSAAEIANAFVDSDRETGGDEALAVEVAEESPVLRLLRVFIELLAQRDQNALRKQAVSSCASTNTNAPVHYTNSITGSVPWQATGYYQPPQDTVTIQCSNTNVQGNNSFPPVSSGMRPVVAQAICSPAPLPLQTSTGTNYQCANYSCCPTKPTATPSSSGRSRGQKKLPRTRMPKLSAIISSRAVCPNVDVGQMVAAAGHSTANACHGVRQPNCSTHDATSPASTPNAMAGPRIGQCNTVHVDSTGQLTTCRTASKEISMQVPQVGGLSVLNGALSIPSQCSTAMTSAPFIFTSAPSGGMMNQGRSTIMVQQVYSQKVASYSPNEAAKGSQMLQHMSSVVLPPGAGGLSAQPMISGIVANHSLQRAFHISAGPRDFGPNTSYSQSLFTSAAEVY</sequence>
<feature type="compositionally biased region" description="Polar residues" evidence="1">
    <location>
        <begin position="225"/>
        <end position="235"/>
    </location>
</feature>
<reference evidence="2" key="1">
    <citation type="journal article" date="2020" name="Cell">
        <title>Large-Scale Comparative Analyses of Tick Genomes Elucidate Their Genetic Diversity and Vector Capacities.</title>
        <authorList>
            <consortium name="Tick Genome and Microbiome Consortium (TIGMIC)"/>
            <person name="Jia N."/>
            <person name="Wang J."/>
            <person name="Shi W."/>
            <person name="Du L."/>
            <person name="Sun Y."/>
            <person name="Zhan W."/>
            <person name="Jiang J.F."/>
            <person name="Wang Q."/>
            <person name="Zhang B."/>
            <person name="Ji P."/>
            <person name="Bell-Sakyi L."/>
            <person name="Cui X.M."/>
            <person name="Yuan T.T."/>
            <person name="Jiang B.G."/>
            <person name="Yang W.F."/>
            <person name="Lam T.T."/>
            <person name="Chang Q.C."/>
            <person name="Ding S.J."/>
            <person name="Wang X.J."/>
            <person name="Zhu J.G."/>
            <person name="Ruan X.D."/>
            <person name="Zhao L."/>
            <person name="Wei J.T."/>
            <person name="Ye R.Z."/>
            <person name="Que T.C."/>
            <person name="Du C.H."/>
            <person name="Zhou Y.H."/>
            <person name="Cheng J.X."/>
            <person name="Dai P.F."/>
            <person name="Guo W.B."/>
            <person name="Han X.H."/>
            <person name="Huang E.J."/>
            <person name="Li L.F."/>
            <person name="Wei W."/>
            <person name="Gao Y.C."/>
            <person name="Liu J.Z."/>
            <person name="Shao H.Z."/>
            <person name="Wang X."/>
            <person name="Wang C.C."/>
            <person name="Yang T.C."/>
            <person name="Huo Q.B."/>
            <person name="Li W."/>
            <person name="Chen H.Y."/>
            <person name="Chen S.E."/>
            <person name="Zhou L.G."/>
            <person name="Ni X.B."/>
            <person name="Tian J.H."/>
            <person name="Sheng Y."/>
            <person name="Liu T."/>
            <person name="Pan Y.S."/>
            <person name="Xia L.Y."/>
            <person name="Li J."/>
            <person name="Zhao F."/>
            <person name="Cao W.C."/>
        </authorList>
    </citation>
    <scope>NUCLEOTIDE SEQUENCE</scope>
    <source>
        <strain evidence="2">Rmic-2018</strain>
    </source>
</reference>
<dbReference type="AlphaFoldDB" id="A0A9J6DMP4"/>
<evidence type="ECO:0000313" key="3">
    <source>
        <dbReference type="Proteomes" id="UP000821866"/>
    </source>
</evidence>
<feature type="region of interest" description="Disordered" evidence="1">
    <location>
        <begin position="224"/>
        <end position="244"/>
    </location>
</feature>
<comment type="caution">
    <text evidence="2">The sequence shown here is derived from an EMBL/GenBank/DDBJ whole genome shotgun (WGS) entry which is preliminary data.</text>
</comment>
<organism evidence="2 3">
    <name type="scientific">Rhipicephalus microplus</name>
    <name type="common">Cattle tick</name>
    <name type="synonym">Boophilus microplus</name>
    <dbReference type="NCBI Taxonomy" id="6941"/>
    <lineage>
        <taxon>Eukaryota</taxon>
        <taxon>Metazoa</taxon>
        <taxon>Ecdysozoa</taxon>
        <taxon>Arthropoda</taxon>
        <taxon>Chelicerata</taxon>
        <taxon>Arachnida</taxon>
        <taxon>Acari</taxon>
        <taxon>Parasitiformes</taxon>
        <taxon>Ixodida</taxon>
        <taxon>Ixodoidea</taxon>
        <taxon>Ixodidae</taxon>
        <taxon>Rhipicephalinae</taxon>
        <taxon>Rhipicephalus</taxon>
        <taxon>Boophilus</taxon>
    </lineage>
</organism>
<accession>A0A9J6DMP4</accession>
<evidence type="ECO:0000313" key="2">
    <source>
        <dbReference type="EMBL" id="KAH8023297.1"/>
    </source>
</evidence>
<protein>
    <submittedName>
        <fullName evidence="2">Uncharacterized protein</fullName>
    </submittedName>
</protein>
<dbReference type="Proteomes" id="UP000821866">
    <property type="component" value="Chromosome 6"/>
</dbReference>